<proteinExistence type="predicted"/>
<name>A0A914Q8J4_9BILA</name>
<evidence type="ECO:0000313" key="1">
    <source>
        <dbReference type="Proteomes" id="UP000887578"/>
    </source>
</evidence>
<protein>
    <submittedName>
        <fullName evidence="2">Uncharacterized protein</fullName>
    </submittedName>
</protein>
<dbReference type="Proteomes" id="UP000887578">
    <property type="component" value="Unplaced"/>
</dbReference>
<accession>A0A914Q8J4</accession>
<evidence type="ECO:0000313" key="2">
    <source>
        <dbReference type="WBParaSite" id="PDA_v2.g23476.t1"/>
    </source>
</evidence>
<sequence>MTVSRQQDNQTVYIYSADISLSIANNIQTIVTLDNHTHWSLNESIYYQFEPSQYYDGWRNIMLKCPSMTAVCNLTVYDGTGSYEIPLSLNNRTLYPIFTDFLVFDQGTIYNEDGTLFDPVLMPCSWSEEQVMVGPPYNTHFNYCCNAYVNVDVPDSEPNSCTEFDGNTTLYTKSGQLISTFSADYTLDPAGINITVTDFTSTVNGASYELIPNDAIGWGCGGKLNCTYYLNVNPKYYHDYQFDMMLSVFDSSATYGVTIAGKIERRNGILVRHRNEAYTPSDPCWIRNFPLDNGGKALSSFCCTKFQSSKLRRNKNKSKIFKKYRNQQSGQKRFLRGDTVVVLKD</sequence>
<dbReference type="AlphaFoldDB" id="A0A914Q8J4"/>
<reference evidence="2" key="1">
    <citation type="submission" date="2022-11" db="UniProtKB">
        <authorList>
            <consortium name="WormBaseParasite"/>
        </authorList>
    </citation>
    <scope>IDENTIFICATION</scope>
</reference>
<keyword evidence="1" id="KW-1185">Reference proteome</keyword>
<organism evidence="1 2">
    <name type="scientific">Panagrolaimus davidi</name>
    <dbReference type="NCBI Taxonomy" id="227884"/>
    <lineage>
        <taxon>Eukaryota</taxon>
        <taxon>Metazoa</taxon>
        <taxon>Ecdysozoa</taxon>
        <taxon>Nematoda</taxon>
        <taxon>Chromadorea</taxon>
        <taxon>Rhabditida</taxon>
        <taxon>Tylenchina</taxon>
        <taxon>Panagrolaimomorpha</taxon>
        <taxon>Panagrolaimoidea</taxon>
        <taxon>Panagrolaimidae</taxon>
        <taxon>Panagrolaimus</taxon>
    </lineage>
</organism>
<dbReference type="WBParaSite" id="PDA_v2.g23476.t1">
    <property type="protein sequence ID" value="PDA_v2.g23476.t1"/>
    <property type="gene ID" value="PDA_v2.g23476"/>
</dbReference>